<organism evidence="2 3">
    <name type="scientific">Streptomyces swartbergensis</name>
    <dbReference type="NCBI Taxonomy" id="487165"/>
    <lineage>
        <taxon>Bacteria</taxon>
        <taxon>Bacillati</taxon>
        <taxon>Actinomycetota</taxon>
        <taxon>Actinomycetes</taxon>
        <taxon>Kitasatosporales</taxon>
        <taxon>Streptomycetaceae</taxon>
        <taxon>Streptomyces</taxon>
    </lineage>
</organism>
<gene>
    <name evidence="2" type="ORF">CA983_33375</name>
</gene>
<reference evidence="2 3" key="1">
    <citation type="submission" date="2017-05" db="EMBL/GenBank/DDBJ databases">
        <title>Biotechnological potential of actinobacteria isolated from South African environments.</title>
        <authorList>
            <person name="Le Roes-Hill M."/>
            <person name="Prins A."/>
            <person name="Durrell K.A."/>
        </authorList>
    </citation>
    <scope>NUCLEOTIDE SEQUENCE [LARGE SCALE GENOMIC DNA]</scope>
    <source>
        <strain evidence="2 3">HMC13</strain>
    </source>
</reference>
<evidence type="ECO:0000313" key="3">
    <source>
        <dbReference type="Proteomes" id="UP000195105"/>
    </source>
</evidence>
<proteinExistence type="predicted"/>
<keyword evidence="3" id="KW-1185">Reference proteome</keyword>
<evidence type="ECO:0000256" key="1">
    <source>
        <dbReference type="SAM" id="MobiDB-lite"/>
    </source>
</evidence>
<name>A0A243RKP3_9ACTN</name>
<feature type="region of interest" description="Disordered" evidence="1">
    <location>
        <begin position="65"/>
        <end position="90"/>
    </location>
</feature>
<dbReference type="EMBL" id="NGFN01000299">
    <property type="protein sequence ID" value="OUC95451.1"/>
    <property type="molecule type" value="Genomic_DNA"/>
</dbReference>
<sequence>MRRSEAVTEAGGWLRLAGPAGSVLRILQLVGVRRVTGLSVEVIAELVAEVGPLWHERHQAKLTSRPRKWAVGAGAKHKPRRQRGAAPVDA</sequence>
<dbReference type="AlphaFoldDB" id="A0A243RKP3"/>
<accession>A0A243RKP3</accession>
<dbReference type="Proteomes" id="UP000195105">
    <property type="component" value="Unassembled WGS sequence"/>
</dbReference>
<protein>
    <submittedName>
        <fullName evidence="2">Uncharacterized protein</fullName>
    </submittedName>
</protein>
<evidence type="ECO:0000313" key="2">
    <source>
        <dbReference type="EMBL" id="OUC95451.1"/>
    </source>
</evidence>
<comment type="caution">
    <text evidence="2">The sequence shown here is derived from an EMBL/GenBank/DDBJ whole genome shotgun (WGS) entry which is preliminary data.</text>
</comment>